<name>A0ABR9E5Z0_9GAMM</name>
<reference evidence="1 2" key="1">
    <citation type="submission" date="2015-03" db="EMBL/GenBank/DDBJ databases">
        <title>Genome sequence of Pseudoalteromonas aurantia.</title>
        <authorList>
            <person name="Xie B.-B."/>
            <person name="Rong J.-C."/>
            <person name="Qin Q.-L."/>
            <person name="Zhang Y.-Z."/>
        </authorList>
    </citation>
    <scope>NUCLEOTIDE SEQUENCE [LARGE SCALE GENOMIC DNA]</scope>
    <source>
        <strain evidence="1 2">208</strain>
    </source>
</reference>
<organism evidence="1 2">
    <name type="scientific">Pseudoalteromonas aurantia 208</name>
    <dbReference type="NCBI Taxonomy" id="1314867"/>
    <lineage>
        <taxon>Bacteria</taxon>
        <taxon>Pseudomonadati</taxon>
        <taxon>Pseudomonadota</taxon>
        <taxon>Gammaproteobacteria</taxon>
        <taxon>Alteromonadales</taxon>
        <taxon>Pseudoalteromonadaceae</taxon>
        <taxon>Pseudoalteromonas</taxon>
    </lineage>
</organism>
<accession>A0ABR9E5Z0</accession>
<protein>
    <submittedName>
        <fullName evidence="1">Uncharacterized protein</fullName>
    </submittedName>
</protein>
<evidence type="ECO:0000313" key="2">
    <source>
        <dbReference type="Proteomes" id="UP000615755"/>
    </source>
</evidence>
<comment type="caution">
    <text evidence="1">The sequence shown here is derived from an EMBL/GenBank/DDBJ whole genome shotgun (WGS) entry which is preliminary data.</text>
</comment>
<evidence type="ECO:0000313" key="1">
    <source>
        <dbReference type="EMBL" id="MBE0366403.1"/>
    </source>
</evidence>
<dbReference type="EMBL" id="AQGV01000009">
    <property type="protein sequence ID" value="MBE0366403.1"/>
    <property type="molecule type" value="Genomic_DNA"/>
</dbReference>
<keyword evidence="2" id="KW-1185">Reference proteome</keyword>
<sequence length="42" mass="4823">MMQARKYIQQSRVMALEALSQKGKILTLLLKMKKSVVMNLVT</sequence>
<gene>
    <name evidence="1" type="ORF">PAUR_a3405</name>
</gene>
<dbReference type="Proteomes" id="UP000615755">
    <property type="component" value="Unassembled WGS sequence"/>
</dbReference>
<proteinExistence type="predicted"/>